<keyword evidence="2" id="KW-1185">Reference proteome</keyword>
<accession>A0AAV4Y8J9</accession>
<dbReference type="Proteomes" id="UP001054945">
    <property type="component" value="Unassembled WGS sequence"/>
</dbReference>
<sequence>MKWTMNHKPIIGVSSPVSDVTDLIIENSFPLPPVPQRPVSPQDMVCHKWFHTFLKKENSANRLRHRLIRTFP</sequence>
<gene>
    <name evidence="1" type="ORF">CEXT_593321</name>
</gene>
<protein>
    <submittedName>
        <fullName evidence="1">Uncharacterized protein</fullName>
    </submittedName>
</protein>
<proteinExistence type="predicted"/>
<evidence type="ECO:0000313" key="1">
    <source>
        <dbReference type="EMBL" id="GIZ03737.1"/>
    </source>
</evidence>
<name>A0AAV4Y8J9_CAEEX</name>
<dbReference type="EMBL" id="BPLR01001642">
    <property type="protein sequence ID" value="GIZ03737.1"/>
    <property type="molecule type" value="Genomic_DNA"/>
</dbReference>
<dbReference type="AlphaFoldDB" id="A0AAV4Y8J9"/>
<organism evidence="1 2">
    <name type="scientific">Caerostris extrusa</name>
    <name type="common">Bark spider</name>
    <name type="synonym">Caerostris bankana</name>
    <dbReference type="NCBI Taxonomy" id="172846"/>
    <lineage>
        <taxon>Eukaryota</taxon>
        <taxon>Metazoa</taxon>
        <taxon>Ecdysozoa</taxon>
        <taxon>Arthropoda</taxon>
        <taxon>Chelicerata</taxon>
        <taxon>Arachnida</taxon>
        <taxon>Araneae</taxon>
        <taxon>Araneomorphae</taxon>
        <taxon>Entelegynae</taxon>
        <taxon>Araneoidea</taxon>
        <taxon>Araneidae</taxon>
        <taxon>Caerostris</taxon>
    </lineage>
</organism>
<comment type="caution">
    <text evidence="1">The sequence shown here is derived from an EMBL/GenBank/DDBJ whole genome shotgun (WGS) entry which is preliminary data.</text>
</comment>
<evidence type="ECO:0000313" key="2">
    <source>
        <dbReference type="Proteomes" id="UP001054945"/>
    </source>
</evidence>
<reference evidence="1 2" key="1">
    <citation type="submission" date="2021-06" db="EMBL/GenBank/DDBJ databases">
        <title>Caerostris extrusa draft genome.</title>
        <authorList>
            <person name="Kono N."/>
            <person name="Arakawa K."/>
        </authorList>
    </citation>
    <scope>NUCLEOTIDE SEQUENCE [LARGE SCALE GENOMIC DNA]</scope>
</reference>